<dbReference type="SUPFAM" id="SSF50486">
    <property type="entry name" value="FMT C-terminal domain-like"/>
    <property type="match status" value="1"/>
</dbReference>
<sequence>MRNRNLFARPGVAYVYLSYGIHHLINVVCEREGYGSAVLVRALRPSLGTDLMARRRGPKVRVKDLTNGPGKLSRALGVDLALDGTDLTKGPLRLLYGEREEAEGDIVSTTRIGITRGAELPWRYLATGELDVSVKPLRVCERGLERLFGKSDSAR</sequence>
<accession>A0A023X2N3</accession>
<dbReference type="PANTHER" id="PTHR10429:SF0">
    <property type="entry name" value="DNA-3-METHYLADENINE GLYCOSYLASE"/>
    <property type="match status" value="1"/>
</dbReference>
<proteinExistence type="inferred from homology"/>
<dbReference type="Pfam" id="PF02245">
    <property type="entry name" value="Pur_DNA_glyco"/>
    <property type="match status" value="1"/>
</dbReference>
<dbReference type="EMBL" id="CP007514">
    <property type="protein sequence ID" value="AHY46568.1"/>
    <property type="molecule type" value="Genomic_DNA"/>
</dbReference>
<organism evidence="5 6">
    <name type="scientific">Rubrobacter radiotolerans</name>
    <name type="common">Arthrobacter radiotolerans</name>
    <dbReference type="NCBI Taxonomy" id="42256"/>
    <lineage>
        <taxon>Bacteria</taxon>
        <taxon>Bacillati</taxon>
        <taxon>Actinomycetota</taxon>
        <taxon>Rubrobacteria</taxon>
        <taxon>Rubrobacterales</taxon>
        <taxon>Rubrobacteraceae</taxon>
        <taxon>Rubrobacter</taxon>
    </lineage>
</organism>
<protein>
    <submittedName>
        <fullName evidence="5">Methylpurine-DNA glycosylase (MPG)</fullName>
    </submittedName>
</protein>
<keyword evidence="4" id="KW-0234">DNA repair</keyword>
<keyword evidence="6" id="KW-1185">Reference proteome</keyword>
<dbReference type="Gene3D" id="3.10.300.10">
    <property type="entry name" value="Methylpurine-DNA glycosylase (MPG)"/>
    <property type="match status" value="1"/>
</dbReference>
<keyword evidence="2" id="KW-0227">DNA damage</keyword>
<dbReference type="AlphaFoldDB" id="A0A023X2N3"/>
<dbReference type="InterPro" id="IPR003180">
    <property type="entry name" value="MPG"/>
</dbReference>
<evidence type="ECO:0000256" key="3">
    <source>
        <dbReference type="ARBA" id="ARBA00022801"/>
    </source>
</evidence>
<comment type="similarity">
    <text evidence="1">Belongs to the DNA glycosylase MPG family.</text>
</comment>
<dbReference type="STRING" id="42256.RradSPS_1285"/>
<evidence type="ECO:0000313" key="5">
    <source>
        <dbReference type="EMBL" id="AHY46568.1"/>
    </source>
</evidence>
<dbReference type="KEGG" id="rrd:RradSPS_1285"/>
<dbReference type="Proteomes" id="UP000025229">
    <property type="component" value="Chromosome"/>
</dbReference>
<dbReference type="InterPro" id="IPR011034">
    <property type="entry name" value="Formyl_transferase-like_C_sf"/>
</dbReference>
<name>A0A023X2N3_RUBRA</name>
<gene>
    <name evidence="5" type="ORF">RradSPS_1285</name>
</gene>
<evidence type="ECO:0000256" key="1">
    <source>
        <dbReference type="ARBA" id="ARBA00009232"/>
    </source>
</evidence>
<reference evidence="5 6" key="1">
    <citation type="submission" date="2014-03" db="EMBL/GenBank/DDBJ databases">
        <title>Complete genome sequence of the Radio-Resistant Rubrobacter radiotolerans RSPS-4.</title>
        <authorList>
            <person name="Egas C.C."/>
            <person name="Barroso C.C."/>
            <person name="Froufe H.J.C."/>
            <person name="Pacheco J.J."/>
            <person name="Albuquerque L.L."/>
            <person name="da Costa M.M.S."/>
        </authorList>
    </citation>
    <scope>NUCLEOTIDE SEQUENCE [LARGE SCALE GENOMIC DNA]</scope>
    <source>
        <strain evidence="5 6">RSPS-4</strain>
    </source>
</reference>
<dbReference type="GO" id="GO:0003905">
    <property type="term" value="F:alkylbase DNA N-glycosylase activity"/>
    <property type="evidence" value="ECO:0007669"/>
    <property type="project" value="InterPro"/>
</dbReference>
<evidence type="ECO:0000256" key="4">
    <source>
        <dbReference type="ARBA" id="ARBA00023204"/>
    </source>
</evidence>
<dbReference type="GO" id="GO:0003677">
    <property type="term" value="F:DNA binding"/>
    <property type="evidence" value="ECO:0007669"/>
    <property type="project" value="InterPro"/>
</dbReference>
<dbReference type="PATRIC" id="fig|42256.3.peg.1301"/>
<dbReference type="HOGENOM" id="CLU_060471_4_0_11"/>
<dbReference type="InterPro" id="IPR036995">
    <property type="entry name" value="MPG_sf"/>
</dbReference>
<dbReference type="PANTHER" id="PTHR10429">
    <property type="entry name" value="DNA-3-METHYLADENINE GLYCOSYLASE"/>
    <property type="match status" value="1"/>
</dbReference>
<evidence type="ECO:0000313" key="6">
    <source>
        <dbReference type="Proteomes" id="UP000025229"/>
    </source>
</evidence>
<evidence type="ECO:0000256" key="2">
    <source>
        <dbReference type="ARBA" id="ARBA00022763"/>
    </source>
</evidence>
<keyword evidence="3" id="KW-0378">Hydrolase</keyword>
<dbReference type="GO" id="GO:0006284">
    <property type="term" value="P:base-excision repair"/>
    <property type="evidence" value="ECO:0007669"/>
    <property type="project" value="InterPro"/>
</dbReference>
<dbReference type="eggNOG" id="COG2094">
    <property type="taxonomic scope" value="Bacteria"/>
</dbReference>